<dbReference type="SMART" id="SM00450">
    <property type="entry name" value="RHOD"/>
    <property type="match status" value="1"/>
</dbReference>
<dbReference type="PROSITE" id="PS50206">
    <property type="entry name" value="RHODANESE_3"/>
    <property type="match status" value="1"/>
</dbReference>
<dbReference type="Proteomes" id="UP000829517">
    <property type="component" value="Unassembled WGS sequence"/>
</dbReference>
<dbReference type="EMBL" id="JAETXX010000010">
    <property type="protein sequence ID" value="MCF8715889.1"/>
    <property type="molecule type" value="Genomic_DNA"/>
</dbReference>
<proteinExistence type="predicted"/>
<evidence type="ECO:0000313" key="3">
    <source>
        <dbReference type="EMBL" id="MCF8715889.1"/>
    </source>
</evidence>
<dbReference type="Gene3D" id="3.40.250.10">
    <property type="entry name" value="Rhodanese-like domain"/>
    <property type="match status" value="1"/>
</dbReference>
<dbReference type="PANTHER" id="PTHR43031">
    <property type="entry name" value="FAD-DEPENDENT OXIDOREDUCTASE"/>
    <property type="match status" value="1"/>
</dbReference>
<dbReference type="InterPro" id="IPR050229">
    <property type="entry name" value="GlpE_sulfurtransferase"/>
</dbReference>
<dbReference type="InterPro" id="IPR036873">
    <property type="entry name" value="Rhodanese-like_dom_sf"/>
</dbReference>
<dbReference type="PANTHER" id="PTHR43031:SF18">
    <property type="entry name" value="RHODANESE-RELATED SULFURTRANSFERASES"/>
    <property type="match status" value="1"/>
</dbReference>
<dbReference type="InterPro" id="IPR001763">
    <property type="entry name" value="Rhodanese-like_dom"/>
</dbReference>
<accession>A0ABS9J658</accession>
<comment type="caution">
    <text evidence="3">The sequence shown here is derived from an EMBL/GenBank/DDBJ whole genome shotgun (WGS) entry which is preliminary data.</text>
</comment>
<dbReference type="CDD" id="cd00158">
    <property type="entry name" value="RHOD"/>
    <property type="match status" value="1"/>
</dbReference>
<protein>
    <submittedName>
        <fullName evidence="3">Rhodanese-like domain-containing protein</fullName>
    </submittedName>
</protein>
<organism evidence="3 4">
    <name type="scientific">Joostella atrarenae</name>
    <dbReference type="NCBI Taxonomy" id="679257"/>
    <lineage>
        <taxon>Bacteria</taxon>
        <taxon>Pseudomonadati</taxon>
        <taxon>Bacteroidota</taxon>
        <taxon>Flavobacteriia</taxon>
        <taxon>Flavobacteriales</taxon>
        <taxon>Flavobacteriaceae</taxon>
        <taxon>Joostella</taxon>
    </lineage>
</organism>
<keyword evidence="1" id="KW-0732">Signal</keyword>
<feature type="chain" id="PRO_5046740887" evidence="1">
    <location>
        <begin position="19"/>
        <end position="122"/>
    </location>
</feature>
<dbReference type="SUPFAM" id="SSF52821">
    <property type="entry name" value="Rhodanese/Cell cycle control phosphatase"/>
    <property type="match status" value="1"/>
</dbReference>
<evidence type="ECO:0000313" key="4">
    <source>
        <dbReference type="Proteomes" id="UP000829517"/>
    </source>
</evidence>
<evidence type="ECO:0000256" key="1">
    <source>
        <dbReference type="SAM" id="SignalP"/>
    </source>
</evidence>
<gene>
    <name evidence="3" type="ORF">JM658_13720</name>
</gene>
<evidence type="ECO:0000259" key="2">
    <source>
        <dbReference type="PROSITE" id="PS50206"/>
    </source>
</evidence>
<sequence length="122" mass="13615">MKKYIILLFLVTAQLAFSQVKEMDITTFNTESSDELVLIDVRTPYEFKAGHLKEAKNINVKDDAFIAEVKKVDKSKSVYLYCKAGGRSAAAAKILDSLGYKNIVNLDGGFDAWKKAGKPFEE</sequence>
<feature type="signal peptide" evidence="1">
    <location>
        <begin position="1"/>
        <end position="18"/>
    </location>
</feature>
<dbReference type="Pfam" id="PF00581">
    <property type="entry name" value="Rhodanese"/>
    <property type="match status" value="1"/>
</dbReference>
<dbReference type="RefSeq" id="WP_236959850.1">
    <property type="nucleotide sequence ID" value="NZ_JAETXX010000010.1"/>
</dbReference>
<reference evidence="3 4" key="1">
    <citation type="submission" date="2021-01" db="EMBL/GenBank/DDBJ databases">
        <title>Genome sequencing of Joostella atrarenae M1-2 (= KCTC 23194).</title>
        <authorList>
            <person name="Zakaria M.R."/>
            <person name="Lam M.Q."/>
            <person name="Chong C.S."/>
        </authorList>
    </citation>
    <scope>NUCLEOTIDE SEQUENCE [LARGE SCALE GENOMIC DNA]</scope>
    <source>
        <strain evidence="3 4">M1-2</strain>
    </source>
</reference>
<feature type="domain" description="Rhodanese" evidence="2">
    <location>
        <begin position="32"/>
        <end position="122"/>
    </location>
</feature>
<name>A0ABS9J658_9FLAO</name>
<keyword evidence="4" id="KW-1185">Reference proteome</keyword>